<keyword evidence="1" id="KW-0472">Membrane</keyword>
<keyword evidence="1" id="KW-0812">Transmembrane</keyword>
<dbReference type="AlphaFoldDB" id="A0A845DA04"/>
<accession>A0A845DA04</accession>
<evidence type="ECO:0000313" key="2">
    <source>
        <dbReference type="EMBL" id="MYE38322.1"/>
    </source>
</evidence>
<comment type="caution">
    <text evidence="2">The sequence shown here is derived from an EMBL/GenBank/DDBJ whole genome shotgun (WGS) entry which is preliminary data.</text>
</comment>
<dbReference type="Proteomes" id="UP000449092">
    <property type="component" value="Unassembled WGS sequence"/>
</dbReference>
<protein>
    <submittedName>
        <fullName evidence="2">Uncharacterized protein</fullName>
    </submittedName>
</protein>
<gene>
    <name evidence="2" type="ORF">F4X82_02270</name>
</gene>
<organism evidence="2 3">
    <name type="scientific">Candidatus Spechtbacteria bacterium SB0662_bin_43</name>
    <dbReference type="NCBI Taxonomy" id="2604897"/>
    <lineage>
        <taxon>Bacteria</taxon>
        <taxon>Candidatus Spechtiibacteriota</taxon>
    </lineage>
</organism>
<name>A0A845DA04_9BACT</name>
<keyword evidence="1" id="KW-1133">Transmembrane helix</keyword>
<proteinExistence type="predicted"/>
<evidence type="ECO:0000313" key="3">
    <source>
        <dbReference type="Proteomes" id="UP000449092"/>
    </source>
</evidence>
<feature type="transmembrane region" description="Helical" evidence="1">
    <location>
        <begin position="375"/>
        <end position="396"/>
    </location>
</feature>
<dbReference type="EMBL" id="VXOY01000020">
    <property type="protein sequence ID" value="MYE38322.1"/>
    <property type="molecule type" value="Genomic_DNA"/>
</dbReference>
<evidence type="ECO:0000256" key="1">
    <source>
        <dbReference type="SAM" id="Phobius"/>
    </source>
</evidence>
<reference evidence="2 3" key="1">
    <citation type="submission" date="2019-09" db="EMBL/GenBank/DDBJ databases">
        <title>Characterisation of the sponge microbiome using genome-centric metagenomics.</title>
        <authorList>
            <person name="Engelberts J.P."/>
            <person name="Robbins S.J."/>
            <person name="De Goeij J.M."/>
            <person name="Aranda M."/>
            <person name="Bell S.C."/>
            <person name="Webster N.S."/>
        </authorList>
    </citation>
    <scope>NUCLEOTIDE SEQUENCE [LARGE SCALE GENOMIC DNA]</scope>
    <source>
        <strain evidence="2">SB0662_bin_43</strain>
    </source>
</reference>
<sequence length="412" mass="46299">MPEGEDSCYFAVCEEQNSYLCAQDILDAVVFLAGPEEATGILEDIMASTLFAIQTDGHQLSHVIGRATSHHFGLSGKSFLRCPADFNYGCQHGFFEDALIQHATPVKAATEICEHIPDRPYKNKFYCYHGVGHGFMFHESYHLKNALDLCDALPSFTAQEGCYQGVFMENVNGFFSDAEGEKGFTDNDTLAPCNRIKDTYRHQCYENHASYILFHHNNSIRDASHACLGAGDYISSCINSLGLMVTNPGWQQTLRGSFNGTFTEIAAHLCNQFPADHIETCQLAAISNLSNFDTTDIRRQVELCLFFEGNTDRCFETIGTLLINVAASQDEVMKSCEAAPEEFRDECYYPNLNQQQQNATNEQDKTTTGLSSFQLPYPLLIVGCAIPAIFLIYYFYRSKKKRERFINKQITQ</sequence>